<dbReference type="OrthoDB" id="10258877at2759"/>
<comment type="caution">
    <text evidence="5">The sequence shown here is derived from an EMBL/GenBank/DDBJ whole genome shotgun (WGS) entry which is preliminary data.</text>
</comment>
<dbReference type="Proteomes" id="UP000835052">
    <property type="component" value="Unassembled WGS sequence"/>
</dbReference>
<accession>A0A8S1H067</accession>
<feature type="region of interest" description="Disordered" evidence="3">
    <location>
        <begin position="125"/>
        <end position="144"/>
    </location>
</feature>
<evidence type="ECO:0000313" key="6">
    <source>
        <dbReference type="Proteomes" id="UP000835052"/>
    </source>
</evidence>
<dbReference type="GO" id="GO:0099078">
    <property type="term" value="C:BORC complex"/>
    <property type="evidence" value="ECO:0007669"/>
    <property type="project" value="TreeGrafter"/>
</dbReference>
<protein>
    <recommendedName>
        <fullName evidence="4">KxDL domain-containing protein</fullName>
    </recommendedName>
</protein>
<sequence length="144" mass="16669">MSKGIGEKGPFAHESSVDSEFAQDQHLVDALTSQVDATTIQNIIEVQRQSLRRFEKTNEMLVNCSQLSEKRLERAKRDAAQHKETIMQMKSDLELIFQEDPLVQKAVWLVNTPKFISKWMSSLQRKRSKEDVEDEEKNKNFSSL</sequence>
<reference evidence="5" key="1">
    <citation type="submission" date="2020-10" db="EMBL/GenBank/DDBJ databases">
        <authorList>
            <person name="Kikuchi T."/>
        </authorList>
    </citation>
    <scope>NUCLEOTIDE SEQUENCE</scope>
    <source>
        <strain evidence="5">NKZ352</strain>
    </source>
</reference>
<organism evidence="5 6">
    <name type="scientific">Caenorhabditis auriculariae</name>
    <dbReference type="NCBI Taxonomy" id="2777116"/>
    <lineage>
        <taxon>Eukaryota</taxon>
        <taxon>Metazoa</taxon>
        <taxon>Ecdysozoa</taxon>
        <taxon>Nematoda</taxon>
        <taxon>Chromadorea</taxon>
        <taxon>Rhabditida</taxon>
        <taxon>Rhabditina</taxon>
        <taxon>Rhabditomorpha</taxon>
        <taxon>Rhabditoidea</taxon>
        <taxon>Rhabditidae</taxon>
        <taxon>Peloderinae</taxon>
        <taxon>Caenorhabditis</taxon>
    </lineage>
</organism>
<evidence type="ECO:0000256" key="2">
    <source>
        <dbReference type="SAM" id="Coils"/>
    </source>
</evidence>
<dbReference type="EMBL" id="CAJGYM010000011">
    <property type="protein sequence ID" value="CAD6189646.1"/>
    <property type="molecule type" value="Genomic_DNA"/>
</dbReference>
<keyword evidence="2" id="KW-0175">Coiled coil</keyword>
<comment type="similarity">
    <text evidence="1">Belongs to the KXD1 family.</text>
</comment>
<dbReference type="PANTHER" id="PTHR13511:SF0">
    <property type="entry name" value="KXDL MOTIF-CONTAINING PROTEIN 1"/>
    <property type="match status" value="1"/>
</dbReference>
<name>A0A8S1H067_9PELO</name>
<evidence type="ECO:0000256" key="3">
    <source>
        <dbReference type="SAM" id="MobiDB-lite"/>
    </source>
</evidence>
<feature type="domain" description="KxDL" evidence="4">
    <location>
        <begin position="31"/>
        <end position="98"/>
    </location>
</feature>
<dbReference type="Pfam" id="PF10241">
    <property type="entry name" value="KxDL"/>
    <property type="match status" value="1"/>
</dbReference>
<evidence type="ECO:0000259" key="4">
    <source>
        <dbReference type="Pfam" id="PF10241"/>
    </source>
</evidence>
<proteinExistence type="inferred from homology"/>
<dbReference type="AlphaFoldDB" id="A0A8S1H067"/>
<dbReference type="InterPro" id="IPR019371">
    <property type="entry name" value="KxDL_dom"/>
</dbReference>
<dbReference type="GO" id="GO:0032418">
    <property type="term" value="P:lysosome localization"/>
    <property type="evidence" value="ECO:0007669"/>
    <property type="project" value="TreeGrafter"/>
</dbReference>
<feature type="coiled-coil region" evidence="2">
    <location>
        <begin position="65"/>
        <end position="92"/>
    </location>
</feature>
<keyword evidence="6" id="KW-1185">Reference proteome</keyword>
<dbReference type="PANTHER" id="PTHR13511">
    <property type="entry name" value="KXDL MOTIF-CONTAINING PROTEIN 1"/>
    <property type="match status" value="1"/>
</dbReference>
<gene>
    <name evidence="5" type="ORF">CAUJ_LOCUS5565</name>
</gene>
<evidence type="ECO:0000313" key="5">
    <source>
        <dbReference type="EMBL" id="CAD6189646.1"/>
    </source>
</evidence>
<dbReference type="InterPro" id="IPR039843">
    <property type="entry name" value="KXD1-like"/>
</dbReference>
<evidence type="ECO:0000256" key="1">
    <source>
        <dbReference type="ARBA" id="ARBA00005913"/>
    </source>
</evidence>